<gene>
    <name evidence="1" type="ORF">Hypma_014027</name>
</gene>
<dbReference type="InParanoid" id="A0A369KBN5"/>
<proteinExistence type="predicted"/>
<name>A0A369KBN5_HYPMA</name>
<dbReference type="AlphaFoldDB" id="A0A369KBN5"/>
<evidence type="ECO:0000313" key="1">
    <source>
        <dbReference type="EMBL" id="RDB30075.1"/>
    </source>
</evidence>
<evidence type="ECO:0000313" key="2">
    <source>
        <dbReference type="Proteomes" id="UP000076154"/>
    </source>
</evidence>
<accession>A0A369KBN5</accession>
<reference evidence="1" key="1">
    <citation type="submission" date="2018-04" db="EMBL/GenBank/DDBJ databases">
        <title>Whole genome sequencing of Hypsizygus marmoreus.</title>
        <authorList>
            <person name="Choi I.-G."/>
            <person name="Min B."/>
            <person name="Kim J.-G."/>
            <person name="Kim S."/>
            <person name="Oh Y.-L."/>
            <person name="Kong W.-S."/>
            <person name="Park H."/>
            <person name="Jeong J."/>
            <person name="Song E.-S."/>
        </authorList>
    </citation>
    <scope>NUCLEOTIDE SEQUENCE [LARGE SCALE GENOMIC DNA]</scope>
    <source>
        <strain evidence="1">51987-8</strain>
    </source>
</reference>
<dbReference type="EMBL" id="LUEZ02000009">
    <property type="protein sequence ID" value="RDB30075.1"/>
    <property type="molecule type" value="Genomic_DNA"/>
</dbReference>
<protein>
    <submittedName>
        <fullName evidence="1">Uncharacterized protein</fullName>
    </submittedName>
</protein>
<comment type="caution">
    <text evidence="1">The sequence shown here is derived from an EMBL/GenBank/DDBJ whole genome shotgun (WGS) entry which is preliminary data.</text>
</comment>
<keyword evidence="2" id="KW-1185">Reference proteome</keyword>
<dbReference type="Proteomes" id="UP000076154">
    <property type="component" value="Unassembled WGS sequence"/>
</dbReference>
<organism evidence="1 2">
    <name type="scientific">Hypsizygus marmoreus</name>
    <name type="common">White beech mushroom</name>
    <name type="synonym">Agaricus marmoreus</name>
    <dbReference type="NCBI Taxonomy" id="39966"/>
    <lineage>
        <taxon>Eukaryota</taxon>
        <taxon>Fungi</taxon>
        <taxon>Dikarya</taxon>
        <taxon>Basidiomycota</taxon>
        <taxon>Agaricomycotina</taxon>
        <taxon>Agaricomycetes</taxon>
        <taxon>Agaricomycetidae</taxon>
        <taxon>Agaricales</taxon>
        <taxon>Tricholomatineae</taxon>
        <taxon>Lyophyllaceae</taxon>
        <taxon>Hypsizygus</taxon>
    </lineage>
</organism>
<sequence length="133" mass="15561">MDDEPIPAGHVAVGQLQTLELCRRSFVVFPVIWTYMHVSHLRPVKMETADRNTLWDVMRESLHCAEELILHYFVETITVRHPPFQLYFSGGFPEAFRDETPNIQQHHRRVALHARILPHAPLPHTHIQRRCGN</sequence>